<dbReference type="PRINTS" id="PR00301">
    <property type="entry name" value="HEATSHOCK70"/>
</dbReference>
<keyword evidence="2" id="KW-0256">Endoplasmic reticulum</keyword>
<dbReference type="FunFam" id="3.30.420.40:FF:000026">
    <property type="entry name" value="Heat shock protein 70"/>
    <property type="match status" value="1"/>
</dbReference>
<dbReference type="Gene3D" id="2.60.34.10">
    <property type="entry name" value="Substrate Binding Domain Of DNAk, Chain A, domain 1"/>
    <property type="match status" value="1"/>
</dbReference>
<dbReference type="FunFam" id="3.90.640.10:FF:000002">
    <property type="entry name" value="Heat shock 70 kDa"/>
    <property type="match status" value="1"/>
</dbReference>
<organism evidence="7">
    <name type="scientific">Eutreptiella gymnastica</name>
    <dbReference type="NCBI Taxonomy" id="73025"/>
    <lineage>
        <taxon>Eukaryota</taxon>
        <taxon>Discoba</taxon>
        <taxon>Euglenozoa</taxon>
        <taxon>Euglenida</taxon>
        <taxon>Spirocuta</taxon>
        <taxon>Euglenophyceae</taxon>
        <taxon>Eutreptiales</taxon>
        <taxon>Eutreptiaceae</taxon>
        <taxon>Eutreptiella</taxon>
    </lineage>
</organism>
<dbReference type="PROSITE" id="PS01036">
    <property type="entry name" value="HSP70_3"/>
    <property type="match status" value="1"/>
</dbReference>
<dbReference type="Gene3D" id="3.90.640.10">
    <property type="entry name" value="Actin, Chain A, domain 4"/>
    <property type="match status" value="1"/>
</dbReference>
<dbReference type="InterPro" id="IPR042050">
    <property type="entry name" value="BIP_NBD"/>
</dbReference>
<dbReference type="InterPro" id="IPR043129">
    <property type="entry name" value="ATPase_NBD"/>
</dbReference>
<dbReference type="InterPro" id="IPR018181">
    <property type="entry name" value="Heat_shock_70_CS"/>
</dbReference>
<dbReference type="SUPFAM" id="SSF53067">
    <property type="entry name" value="Actin-like ATPase domain"/>
    <property type="match status" value="2"/>
</dbReference>
<dbReference type="FunFam" id="2.60.34.10:FF:000002">
    <property type="entry name" value="Heat shock 70 kDa"/>
    <property type="match status" value="1"/>
</dbReference>
<dbReference type="InterPro" id="IPR013126">
    <property type="entry name" value="Hsp_70_fam"/>
</dbReference>
<dbReference type="GO" id="GO:0140662">
    <property type="term" value="F:ATP-dependent protein folding chaperone"/>
    <property type="evidence" value="ECO:0007669"/>
    <property type="project" value="InterPro"/>
</dbReference>
<keyword evidence="3 4" id="KW-0067">ATP-binding</keyword>
<dbReference type="NCBIfam" id="NF001413">
    <property type="entry name" value="PRK00290.1"/>
    <property type="match status" value="1"/>
</dbReference>
<dbReference type="EMBL" id="HBJA01139011">
    <property type="protein sequence ID" value="CAE0836522.1"/>
    <property type="molecule type" value="Transcribed_RNA"/>
</dbReference>
<feature type="region of interest" description="Disordered" evidence="5">
    <location>
        <begin position="632"/>
        <end position="655"/>
    </location>
</feature>
<dbReference type="AlphaFoldDB" id="A0A7S4GGM1"/>
<proteinExistence type="inferred from homology"/>
<accession>A0A7S4GGM1</accession>
<evidence type="ECO:0000256" key="2">
    <source>
        <dbReference type="ARBA" id="ARBA00022824"/>
    </source>
</evidence>
<gene>
    <name evidence="7" type="ORF">EGYM00163_LOCUS47886</name>
</gene>
<feature type="signal peptide" evidence="6">
    <location>
        <begin position="1"/>
        <end position="22"/>
    </location>
</feature>
<dbReference type="InterPro" id="IPR029048">
    <property type="entry name" value="HSP70_C_sf"/>
</dbReference>
<evidence type="ECO:0000256" key="4">
    <source>
        <dbReference type="RuleBase" id="RU003322"/>
    </source>
</evidence>
<evidence type="ECO:0000256" key="1">
    <source>
        <dbReference type="ARBA" id="ARBA00022741"/>
    </source>
</evidence>
<dbReference type="Gene3D" id="1.20.1270.10">
    <property type="match status" value="1"/>
</dbReference>
<dbReference type="Gene3D" id="3.30.420.40">
    <property type="match status" value="2"/>
</dbReference>
<dbReference type="PANTHER" id="PTHR19375">
    <property type="entry name" value="HEAT SHOCK PROTEIN 70KDA"/>
    <property type="match status" value="1"/>
</dbReference>
<evidence type="ECO:0000256" key="6">
    <source>
        <dbReference type="SAM" id="SignalP"/>
    </source>
</evidence>
<dbReference type="GO" id="GO:0005524">
    <property type="term" value="F:ATP binding"/>
    <property type="evidence" value="ECO:0007669"/>
    <property type="project" value="UniProtKB-KW"/>
</dbReference>
<keyword evidence="6" id="KW-0732">Signal</keyword>
<evidence type="ECO:0000256" key="5">
    <source>
        <dbReference type="SAM" id="MobiDB-lite"/>
    </source>
</evidence>
<dbReference type="PROSITE" id="PS00329">
    <property type="entry name" value="HSP70_2"/>
    <property type="match status" value="1"/>
</dbReference>
<dbReference type="SUPFAM" id="SSF100934">
    <property type="entry name" value="Heat shock protein 70kD (HSP70), C-terminal subdomain"/>
    <property type="match status" value="1"/>
</dbReference>
<evidence type="ECO:0008006" key="8">
    <source>
        <dbReference type="Google" id="ProtNLM"/>
    </source>
</evidence>
<sequence>MPMWLQMIRAVFFLSLVLGTLSEDEPIIGIDLGTTYSAVGTWKNGGVEIIANEMGNRITPSVVGFTEEDRLVGDGARTQQPTNPKNTIFAIKRLIGKKFDDLEVQRDMQLLPYKIVEDKATGACKAQVTYKGDIKQYSPEEVSAMILTKMKSVAEAYLGQEVKKAVVTCPAYFNDGQRMATKDAGTIAGLEVLRIINEPTAAAIAYGLNKKGERHIMVFDLGGGTFDVSLLSIDDGFFEVVATAGDTHLGGEDFDTRLLKFFMSQLKKKQGVDIRDDAKATARLKRACENAKRQLSNQPEARVEVDNIAEGVDFSEKITRAKFEELCMDLFKKTLDPVKDVLKQGKMEPKDVNDVVLVGGSTRIPKVQQLLKEFFSGKEPNKGINPDEAVAYGATVQAAVLTGKDEVENKVLLVDVCALSMGIETVGGIMTKLIERNTPIPAKKSKTFSTNAENQATLLIQVFEGERAKTKDNRMLGKFELNGIPPAPRGKPKIEVTFEIDENGILQVSAKDKEAGISEQITITKDKGSLSPEEIERMVKEAEDFAIEDKKIKEKMEERVALETFAYALRQQINDEERLANKMDEEDKSKIDAAVQEVLDWMDANSDPEAEECREKYKLLESTAKPIIEQIYMKEKPESSQPAEEEAADDGGDEL</sequence>
<name>A0A7S4GGM1_9EUGL</name>
<keyword evidence="1 4" id="KW-0547">Nucleotide-binding</keyword>
<evidence type="ECO:0000313" key="7">
    <source>
        <dbReference type="EMBL" id="CAE0836522.1"/>
    </source>
</evidence>
<comment type="similarity">
    <text evidence="4">Belongs to the heat shock protein 70 family.</text>
</comment>
<reference evidence="7" key="1">
    <citation type="submission" date="2021-01" db="EMBL/GenBank/DDBJ databases">
        <authorList>
            <person name="Corre E."/>
            <person name="Pelletier E."/>
            <person name="Niang G."/>
            <person name="Scheremetjew M."/>
            <person name="Finn R."/>
            <person name="Kale V."/>
            <person name="Holt S."/>
            <person name="Cochrane G."/>
            <person name="Meng A."/>
            <person name="Brown T."/>
            <person name="Cohen L."/>
        </authorList>
    </citation>
    <scope>NUCLEOTIDE SEQUENCE</scope>
    <source>
        <strain evidence="7">CCMP1594</strain>
    </source>
</reference>
<feature type="chain" id="PRO_5030926893" description="Heat shock protein 70" evidence="6">
    <location>
        <begin position="23"/>
        <end position="655"/>
    </location>
</feature>
<dbReference type="Pfam" id="PF00012">
    <property type="entry name" value="HSP70"/>
    <property type="match status" value="1"/>
</dbReference>
<dbReference type="InterPro" id="IPR029047">
    <property type="entry name" value="HSP70_peptide-bd_sf"/>
</dbReference>
<dbReference type="SUPFAM" id="SSF100920">
    <property type="entry name" value="Heat shock protein 70kD (HSP70), peptide-binding domain"/>
    <property type="match status" value="1"/>
</dbReference>
<dbReference type="PROSITE" id="PS00297">
    <property type="entry name" value="HSP70_1"/>
    <property type="match status" value="1"/>
</dbReference>
<protein>
    <recommendedName>
        <fullName evidence="8">Heat shock protein 70</fullName>
    </recommendedName>
</protein>
<evidence type="ECO:0000256" key="3">
    <source>
        <dbReference type="ARBA" id="ARBA00022840"/>
    </source>
</evidence>
<dbReference type="CDD" id="cd10241">
    <property type="entry name" value="ASKHA_NBD_HSP70_BiP"/>
    <property type="match status" value="1"/>
</dbReference>
<dbReference type="Gene3D" id="3.30.30.30">
    <property type="match status" value="1"/>
</dbReference>
<dbReference type="FunFam" id="3.30.30.30:FF:000003">
    <property type="entry name" value="Heat shock protein 9"/>
    <property type="match status" value="1"/>
</dbReference>
<feature type="compositionally biased region" description="Acidic residues" evidence="5">
    <location>
        <begin position="643"/>
        <end position="655"/>
    </location>
</feature>